<dbReference type="EMBL" id="CP101497">
    <property type="protein sequence ID" value="UTT62157.1"/>
    <property type="molecule type" value="Genomic_DNA"/>
</dbReference>
<evidence type="ECO:0000313" key="8">
    <source>
        <dbReference type="EMBL" id="UTT62157.1"/>
    </source>
</evidence>
<dbReference type="PROSITE" id="PS50110">
    <property type="entry name" value="RESPONSE_REGULATORY"/>
    <property type="match status" value="1"/>
</dbReference>
<dbReference type="CDD" id="cd17535">
    <property type="entry name" value="REC_NarL-like"/>
    <property type="match status" value="1"/>
</dbReference>
<dbReference type="PROSITE" id="PS50043">
    <property type="entry name" value="HTH_LUXR_2"/>
    <property type="match status" value="1"/>
</dbReference>
<evidence type="ECO:0000313" key="9">
    <source>
        <dbReference type="Proteomes" id="UP001060039"/>
    </source>
</evidence>
<dbReference type="PANTHER" id="PTHR43214:SF24">
    <property type="entry name" value="TRANSCRIPTIONAL REGULATORY PROTEIN NARL-RELATED"/>
    <property type="match status" value="1"/>
</dbReference>
<evidence type="ECO:0000256" key="5">
    <source>
        <dbReference type="PROSITE-ProRule" id="PRU00169"/>
    </source>
</evidence>
<dbReference type="PRINTS" id="PR00038">
    <property type="entry name" value="HTHLUXR"/>
</dbReference>
<dbReference type="InterPro" id="IPR000792">
    <property type="entry name" value="Tscrpt_reg_LuxR_C"/>
</dbReference>
<evidence type="ECO:0000256" key="2">
    <source>
        <dbReference type="ARBA" id="ARBA00023015"/>
    </source>
</evidence>
<dbReference type="Pfam" id="PF00072">
    <property type="entry name" value="Response_reg"/>
    <property type="match status" value="1"/>
</dbReference>
<keyword evidence="3" id="KW-0238">DNA-binding</keyword>
<dbReference type="SMART" id="SM00421">
    <property type="entry name" value="HTH_LUXR"/>
    <property type="match status" value="1"/>
</dbReference>
<evidence type="ECO:0000259" key="7">
    <source>
        <dbReference type="PROSITE" id="PS50110"/>
    </source>
</evidence>
<gene>
    <name evidence="8" type="ORF">NNL39_10885</name>
</gene>
<dbReference type="Proteomes" id="UP001060039">
    <property type="component" value="Chromosome"/>
</dbReference>
<dbReference type="InterPro" id="IPR001789">
    <property type="entry name" value="Sig_transdc_resp-reg_receiver"/>
</dbReference>
<evidence type="ECO:0000259" key="6">
    <source>
        <dbReference type="PROSITE" id="PS50043"/>
    </source>
</evidence>
<feature type="domain" description="Response regulatory" evidence="7">
    <location>
        <begin position="6"/>
        <end position="128"/>
    </location>
</feature>
<dbReference type="SMART" id="SM00448">
    <property type="entry name" value="REC"/>
    <property type="match status" value="1"/>
</dbReference>
<evidence type="ECO:0000256" key="3">
    <source>
        <dbReference type="ARBA" id="ARBA00023125"/>
    </source>
</evidence>
<dbReference type="PANTHER" id="PTHR43214">
    <property type="entry name" value="TWO-COMPONENT RESPONSE REGULATOR"/>
    <property type="match status" value="1"/>
</dbReference>
<dbReference type="InterPro" id="IPR016032">
    <property type="entry name" value="Sig_transdc_resp-reg_C-effctor"/>
</dbReference>
<dbReference type="Gene3D" id="3.40.50.2300">
    <property type="match status" value="1"/>
</dbReference>
<evidence type="ECO:0000256" key="1">
    <source>
        <dbReference type="ARBA" id="ARBA00022553"/>
    </source>
</evidence>
<keyword evidence="9" id="KW-1185">Reference proteome</keyword>
<proteinExistence type="predicted"/>
<organism evidence="8 9">
    <name type="scientific">Microcella humidisoli</name>
    <dbReference type="NCBI Taxonomy" id="2963406"/>
    <lineage>
        <taxon>Bacteria</taxon>
        <taxon>Bacillati</taxon>
        <taxon>Actinomycetota</taxon>
        <taxon>Actinomycetes</taxon>
        <taxon>Micrococcales</taxon>
        <taxon>Microbacteriaceae</taxon>
        <taxon>Microcella</taxon>
    </lineage>
</organism>
<keyword evidence="2" id="KW-0805">Transcription regulation</keyword>
<accession>A0ABY5FV35</accession>
<feature type="domain" description="HTH luxR-type" evidence="6">
    <location>
        <begin position="155"/>
        <end position="220"/>
    </location>
</feature>
<dbReference type="SUPFAM" id="SSF52172">
    <property type="entry name" value="CheY-like"/>
    <property type="match status" value="1"/>
</dbReference>
<evidence type="ECO:0000256" key="4">
    <source>
        <dbReference type="ARBA" id="ARBA00023163"/>
    </source>
</evidence>
<feature type="modified residue" description="4-aspartylphosphate" evidence="5">
    <location>
        <position position="57"/>
    </location>
</feature>
<reference evidence="8" key="1">
    <citation type="submission" date="2022-07" db="EMBL/GenBank/DDBJ databases">
        <title>Taxonomic analysis of Microcella humidisoli nov. sp., isolated from riverside soil.</title>
        <authorList>
            <person name="Molina K.M."/>
            <person name="Kim S.B."/>
        </authorList>
    </citation>
    <scope>NUCLEOTIDE SEQUENCE</scope>
    <source>
        <strain evidence="8">MMS21-STM10</strain>
    </source>
</reference>
<sequence length="223" mass="23175">MSDPIRVVLVDDQPLFRAGVGAVVDAQADLRVVGEAGTGAEAIALLDRIEADVVLLDIRMPDVDGAEAARRLLSPERAARRPRPLRIIVLTTFGLDERARAAIDVGASGFLLKDASPEFLVAAIRAVHAGSAVAAAGDLAALVGATPVLDALPAPPAALATLSERERNVFDAAVEGLSNAEIAARLFLSESTVKTHVSTVLAKLGVRDRVQLVVLAHRHGLGG</sequence>
<protein>
    <submittedName>
        <fullName evidence="8">Response regulator transcription factor</fullName>
    </submittedName>
</protein>
<name>A0ABY5FV35_9MICO</name>
<dbReference type="InterPro" id="IPR058245">
    <property type="entry name" value="NreC/VraR/RcsB-like_REC"/>
</dbReference>
<dbReference type="RefSeq" id="WP_255159299.1">
    <property type="nucleotide sequence ID" value="NZ_CP101497.1"/>
</dbReference>
<dbReference type="CDD" id="cd06170">
    <property type="entry name" value="LuxR_C_like"/>
    <property type="match status" value="1"/>
</dbReference>
<dbReference type="InterPro" id="IPR039420">
    <property type="entry name" value="WalR-like"/>
</dbReference>
<keyword evidence="1 5" id="KW-0597">Phosphoprotein</keyword>
<dbReference type="SUPFAM" id="SSF46894">
    <property type="entry name" value="C-terminal effector domain of the bipartite response regulators"/>
    <property type="match status" value="1"/>
</dbReference>
<keyword evidence="4" id="KW-0804">Transcription</keyword>
<dbReference type="Pfam" id="PF00196">
    <property type="entry name" value="GerE"/>
    <property type="match status" value="1"/>
</dbReference>
<dbReference type="InterPro" id="IPR011006">
    <property type="entry name" value="CheY-like_superfamily"/>
</dbReference>